<dbReference type="SUPFAM" id="SSF69118">
    <property type="entry name" value="AhpD-like"/>
    <property type="match status" value="1"/>
</dbReference>
<organism evidence="2 3">
    <name type="scientific">Sphingomonas ginsenosidivorax</name>
    <dbReference type="NCBI Taxonomy" id="862135"/>
    <lineage>
        <taxon>Bacteria</taxon>
        <taxon>Pseudomonadati</taxon>
        <taxon>Pseudomonadota</taxon>
        <taxon>Alphaproteobacteria</taxon>
        <taxon>Sphingomonadales</taxon>
        <taxon>Sphingomonadaceae</taxon>
        <taxon>Sphingomonas</taxon>
    </lineage>
</organism>
<gene>
    <name evidence="2" type="ORF">FSB78_04215</name>
</gene>
<dbReference type="Proteomes" id="UP000321250">
    <property type="component" value="Unassembled WGS sequence"/>
</dbReference>
<dbReference type="RefSeq" id="WP_147080250.1">
    <property type="nucleotide sequence ID" value="NZ_VOQR01000001.1"/>
</dbReference>
<feature type="domain" description="Carboxymuconolactone decarboxylase-like" evidence="1">
    <location>
        <begin position="83"/>
        <end position="143"/>
    </location>
</feature>
<evidence type="ECO:0000313" key="3">
    <source>
        <dbReference type="Proteomes" id="UP000321250"/>
    </source>
</evidence>
<reference evidence="2 3" key="1">
    <citation type="journal article" date="2013" name="Antonie Van Leeuwenhoek">
        <title>Sphingomonas ginsenosidivorax sp. nov., with the ability to transform ginsenosides.</title>
        <authorList>
            <person name="Jin X.F."/>
            <person name="Kim J.K."/>
            <person name="Liu Q.M."/>
            <person name="Kang M.S."/>
            <person name="He D."/>
            <person name="Jin F.X."/>
            <person name="Kim S.C."/>
            <person name="Im W.T."/>
        </authorList>
    </citation>
    <scope>NUCLEOTIDE SEQUENCE [LARGE SCALE GENOMIC DNA]</scope>
    <source>
        <strain evidence="2 3">KHI67</strain>
    </source>
</reference>
<dbReference type="GO" id="GO:0051920">
    <property type="term" value="F:peroxiredoxin activity"/>
    <property type="evidence" value="ECO:0007669"/>
    <property type="project" value="InterPro"/>
</dbReference>
<dbReference type="PANTHER" id="PTHR34846:SF5">
    <property type="entry name" value="CARBOXYMUCONOLACTONE DECARBOXYLASE-LIKE DOMAIN-CONTAINING PROTEIN"/>
    <property type="match status" value="1"/>
</dbReference>
<dbReference type="OrthoDB" id="4704294at2"/>
<protein>
    <submittedName>
        <fullName evidence="2">Carboxymuconolactone decarboxylase family protein</fullName>
    </submittedName>
</protein>
<dbReference type="AlphaFoldDB" id="A0A5C6UCW5"/>
<dbReference type="Gene3D" id="1.20.1290.10">
    <property type="entry name" value="AhpD-like"/>
    <property type="match status" value="1"/>
</dbReference>
<accession>A0A5C6UCW5</accession>
<dbReference type="Pfam" id="PF02627">
    <property type="entry name" value="CMD"/>
    <property type="match status" value="1"/>
</dbReference>
<name>A0A5C6UCW5_9SPHN</name>
<dbReference type="EMBL" id="VOQR01000001">
    <property type="protein sequence ID" value="TXC70240.1"/>
    <property type="molecule type" value="Genomic_DNA"/>
</dbReference>
<dbReference type="PANTHER" id="PTHR34846">
    <property type="entry name" value="4-CARBOXYMUCONOLACTONE DECARBOXYLASE FAMILY PROTEIN (AFU_ORTHOLOGUE AFUA_6G11590)"/>
    <property type="match status" value="1"/>
</dbReference>
<dbReference type="InterPro" id="IPR003779">
    <property type="entry name" value="CMD-like"/>
</dbReference>
<comment type="caution">
    <text evidence="2">The sequence shown here is derived from an EMBL/GenBank/DDBJ whole genome shotgun (WGS) entry which is preliminary data.</text>
</comment>
<dbReference type="InterPro" id="IPR029032">
    <property type="entry name" value="AhpD-like"/>
</dbReference>
<proteinExistence type="predicted"/>
<sequence length="217" mass="24009">MTDERLGHEPRIAPLDPSEIDPGLAAMLDSMIAINAAVDSREADTLTDLADPAADRDVRAMLDRLPEIMRTMLRHPALFTCLANTGPQLLGYGALPPRDRELAILRVGWLCRAPYEWGEHVIIAKKCGVTTTEVEAVTIGSTASDWRDHDRAILRAVEELHADATISDATWATLAARYDDRQLIELPVVIGQYQAVAYYQNALRLRLHHDNPGLAAR</sequence>
<evidence type="ECO:0000259" key="1">
    <source>
        <dbReference type="Pfam" id="PF02627"/>
    </source>
</evidence>
<keyword evidence="3" id="KW-1185">Reference proteome</keyword>
<evidence type="ECO:0000313" key="2">
    <source>
        <dbReference type="EMBL" id="TXC70240.1"/>
    </source>
</evidence>